<feature type="active site" description="Charge relay system" evidence="2">
    <location>
        <position position="152"/>
    </location>
</feature>
<evidence type="ECO:0000256" key="2">
    <source>
        <dbReference type="PIRSR" id="PIRSR016521-1"/>
    </source>
</evidence>
<feature type="domain" description="Acyl-CoA thioester hydrolase/bile acid-CoA amino acid N-acetyltransferase" evidence="3">
    <location>
        <begin position="1"/>
        <end position="62"/>
    </location>
</feature>
<dbReference type="STRING" id="27835.A0A0N4YAM7"/>
<dbReference type="WBParaSite" id="NBR_0001345501-mRNA-1">
    <property type="protein sequence ID" value="NBR_0001345501-mRNA-1"/>
    <property type="gene ID" value="NBR_0001345501"/>
</dbReference>
<feature type="active site" description="Charge relay system" evidence="2">
    <location>
        <position position="246"/>
    </location>
</feature>
<dbReference type="InterPro" id="IPR006862">
    <property type="entry name" value="Thio_Ohase/aa_AcTrfase"/>
</dbReference>
<dbReference type="Pfam" id="PF08840">
    <property type="entry name" value="BAAT_C"/>
    <property type="match status" value="1"/>
</dbReference>
<feature type="active site" description="Charge relay system" evidence="2">
    <location>
        <position position="278"/>
    </location>
</feature>
<evidence type="ECO:0000256" key="1">
    <source>
        <dbReference type="ARBA" id="ARBA00006538"/>
    </source>
</evidence>
<evidence type="ECO:0000313" key="7">
    <source>
        <dbReference type="WBParaSite" id="NBR_0001345501-mRNA-1"/>
    </source>
</evidence>
<dbReference type="InterPro" id="IPR016662">
    <property type="entry name" value="Acyl-CoA_thioEstase_long-chain"/>
</dbReference>
<reference evidence="7" key="1">
    <citation type="submission" date="2017-02" db="UniProtKB">
        <authorList>
            <consortium name="WormBaseParasite"/>
        </authorList>
    </citation>
    <scope>IDENTIFICATION</scope>
</reference>
<keyword evidence="6" id="KW-1185">Reference proteome</keyword>
<dbReference type="GO" id="GO:0006631">
    <property type="term" value="P:fatty acid metabolic process"/>
    <property type="evidence" value="ECO:0007669"/>
    <property type="project" value="TreeGrafter"/>
</dbReference>
<name>A0A0N4YAM7_NIPBR</name>
<dbReference type="SUPFAM" id="SSF53474">
    <property type="entry name" value="alpha/beta-Hydrolases"/>
    <property type="match status" value="1"/>
</dbReference>
<dbReference type="InterPro" id="IPR029058">
    <property type="entry name" value="AB_hydrolase_fold"/>
</dbReference>
<dbReference type="Pfam" id="PF04775">
    <property type="entry name" value="Bile_Hydr_Trans"/>
    <property type="match status" value="1"/>
</dbReference>
<dbReference type="Proteomes" id="UP000271162">
    <property type="component" value="Unassembled WGS sequence"/>
</dbReference>
<dbReference type="PIRSF" id="PIRSF016521">
    <property type="entry name" value="Acyl-CoA_hydro"/>
    <property type="match status" value="1"/>
</dbReference>
<proteinExistence type="inferred from homology"/>
<dbReference type="GO" id="GO:0047617">
    <property type="term" value="F:fatty acyl-CoA hydrolase activity"/>
    <property type="evidence" value="ECO:0007669"/>
    <property type="project" value="TreeGrafter"/>
</dbReference>
<evidence type="ECO:0000259" key="3">
    <source>
        <dbReference type="Pfam" id="PF04775"/>
    </source>
</evidence>
<gene>
    <name evidence="5" type="ORF">NBR_LOCUS13456</name>
</gene>
<organism evidence="7">
    <name type="scientific">Nippostrongylus brasiliensis</name>
    <name type="common">Rat hookworm</name>
    <dbReference type="NCBI Taxonomy" id="27835"/>
    <lineage>
        <taxon>Eukaryota</taxon>
        <taxon>Metazoa</taxon>
        <taxon>Ecdysozoa</taxon>
        <taxon>Nematoda</taxon>
        <taxon>Chromadorea</taxon>
        <taxon>Rhabditida</taxon>
        <taxon>Rhabditina</taxon>
        <taxon>Rhabditomorpha</taxon>
        <taxon>Strongyloidea</taxon>
        <taxon>Heligmosomidae</taxon>
        <taxon>Nippostrongylus</taxon>
    </lineage>
</organism>
<dbReference type="AlphaFoldDB" id="A0A0N4YAM7"/>
<dbReference type="OMA" id="YKQTCIP"/>
<dbReference type="InterPro" id="IPR014940">
    <property type="entry name" value="BAAT_C"/>
</dbReference>
<evidence type="ECO:0000313" key="6">
    <source>
        <dbReference type="Proteomes" id="UP000271162"/>
    </source>
</evidence>
<dbReference type="Gene3D" id="3.40.50.1820">
    <property type="entry name" value="alpha/beta hydrolase"/>
    <property type="match status" value="1"/>
</dbReference>
<reference evidence="5 6" key="2">
    <citation type="submission" date="2018-11" db="EMBL/GenBank/DDBJ databases">
        <authorList>
            <consortium name="Pathogen Informatics"/>
        </authorList>
    </citation>
    <scope>NUCLEOTIDE SEQUENCE [LARGE SCALE GENOMIC DNA]</scope>
</reference>
<feature type="domain" description="BAAT/Acyl-CoA thioester hydrolase C-terminal" evidence="4">
    <location>
        <begin position="124"/>
        <end position="329"/>
    </location>
</feature>
<accession>A0A0N4YAM7</accession>
<protein>
    <submittedName>
        <fullName evidence="7">BAAT_C domain-containing protein</fullName>
    </submittedName>
</protein>
<sequence>MGLFESLIPCHDFKFGDYCKCSPPDPFTYTLELRDSVGHLIHSLQLTKHWMHPSVTRTEIEENGVIGTLFRPPGDGPFPAIIDISGAGGGINEQKAASLASEGFCVLSLAFFQYKTLPKTLAEVDIDYFKGAVEWLVSLPFTSNEIGIQGVSFGALLVNMLAVRHPQIIAVCSINGNHTNFEALPAREHGRRIPCASIDNSLIYFLNGCMCSDKVCQFGVVSPEADVHIERAPKRTAFRFVASFDDLSTPSVFSARLNERKLKETGHYVEVEFTPGGHLMDPSYFPVHQVVYSKATGVPQAYGGEPSLHGACQVRVWANTVEFFRRFLGEPPSMPIRQEEFRSSL</sequence>
<dbReference type="PANTHER" id="PTHR10824">
    <property type="entry name" value="ACYL-COENZYME A THIOESTERASE-RELATED"/>
    <property type="match status" value="1"/>
</dbReference>
<dbReference type="EMBL" id="UYSL01021048">
    <property type="protein sequence ID" value="VDL77045.1"/>
    <property type="molecule type" value="Genomic_DNA"/>
</dbReference>
<dbReference type="GO" id="GO:0006637">
    <property type="term" value="P:acyl-CoA metabolic process"/>
    <property type="evidence" value="ECO:0007669"/>
    <property type="project" value="InterPro"/>
</dbReference>
<comment type="similarity">
    <text evidence="1">Belongs to the C/M/P thioester hydrolase family.</text>
</comment>
<evidence type="ECO:0000313" key="5">
    <source>
        <dbReference type="EMBL" id="VDL77045.1"/>
    </source>
</evidence>
<evidence type="ECO:0000259" key="4">
    <source>
        <dbReference type="Pfam" id="PF08840"/>
    </source>
</evidence>
<dbReference type="PANTHER" id="PTHR10824:SF4">
    <property type="entry name" value="ACYL-COENZYME A THIOESTERASE 1-LIKE"/>
    <property type="match status" value="1"/>
</dbReference>